<comment type="caution">
    <text evidence="1">The sequence shown here is derived from an EMBL/GenBank/DDBJ whole genome shotgun (WGS) entry which is preliminary data.</text>
</comment>
<dbReference type="Proteomes" id="UP000294848">
    <property type="component" value="Unassembled WGS sequence"/>
</dbReference>
<dbReference type="AlphaFoldDB" id="A0A4R6GWY0"/>
<dbReference type="EMBL" id="SNWI01000006">
    <property type="protein sequence ID" value="TDN99956.1"/>
    <property type="molecule type" value="Genomic_DNA"/>
</dbReference>
<reference evidence="1 2" key="1">
    <citation type="submission" date="2019-03" db="EMBL/GenBank/DDBJ databases">
        <title>Freshwater and sediment microbial communities from various areas in North America, analyzing microbe dynamics in response to fracking.</title>
        <authorList>
            <person name="Lamendella R."/>
        </authorList>
    </citation>
    <scope>NUCLEOTIDE SEQUENCE [LARGE SCALE GENOMIC DNA]</scope>
    <source>
        <strain evidence="1 2">114D</strain>
    </source>
</reference>
<evidence type="ECO:0000313" key="2">
    <source>
        <dbReference type="Proteomes" id="UP000294848"/>
    </source>
</evidence>
<proteinExistence type="predicted"/>
<accession>A0A4R6GWY0</accession>
<organism evidence="1 2">
    <name type="scientific">Sunxiuqinia elliptica</name>
    <dbReference type="NCBI Taxonomy" id="655355"/>
    <lineage>
        <taxon>Bacteria</taxon>
        <taxon>Pseudomonadati</taxon>
        <taxon>Bacteroidota</taxon>
        <taxon>Bacteroidia</taxon>
        <taxon>Marinilabiliales</taxon>
        <taxon>Prolixibacteraceae</taxon>
        <taxon>Sunxiuqinia</taxon>
    </lineage>
</organism>
<sequence>MGQIRIDKIEGFIDVNIGIVGFRVTYMGLSGPNFSLDNNNMKFRLEMRKKSDSSITFYEEWEDLRNILRTSYNPNITYEQFDYPPVEANKFYQMDWAISLNYIFGGFSYTETAQSSNIFDEFFFRLILTEVDQYPQVFNLGYPVDANTTITYDSPFFNRFSLTELGTLNTAYDMELTKSEFKEIAEKQLDAAGSQITFTNTELKTFDHNDPENPLIIDLTPNQRATCFIKKINLYIKATGTSYSLKITHEGQNVNTILKQIPEGVEGTNESGGYFADKIEIKGNVSGQILYYKAFVSN</sequence>
<protein>
    <submittedName>
        <fullName evidence="1">Uncharacterized protein</fullName>
    </submittedName>
</protein>
<evidence type="ECO:0000313" key="1">
    <source>
        <dbReference type="EMBL" id="TDN99956.1"/>
    </source>
</evidence>
<name>A0A4R6GWY0_9BACT</name>
<gene>
    <name evidence="1" type="ORF">DET52_106169</name>
</gene>